<dbReference type="InterPro" id="IPR035965">
    <property type="entry name" value="PAS-like_dom_sf"/>
</dbReference>
<dbReference type="AlphaFoldDB" id="A0A0A8K465"/>
<dbReference type="InterPro" id="IPR001633">
    <property type="entry name" value="EAL_dom"/>
</dbReference>
<dbReference type="Gene3D" id="3.30.70.270">
    <property type="match status" value="1"/>
</dbReference>
<dbReference type="SUPFAM" id="SSF55785">
    <property type="entry name" value="PYP-like sensor domain (PAS domain)"/>
    <property type="match status" value="1"/>
</dbReference>
<dbReference type="STRING" id="1384459.GL4_1860"/>
<dbReference type="Pfam" id="PF00990">
    <property type="entry name" value="GGDEF"/>
    <property type="match status" value="1"/>
</dbReference>
<dbReference type="SUPFAM" id="SSF55073">
    <property type="entry name" value="Nucleotide cyclase"/>
    <property type="match status" value="1"/>
</dbReference>
<dbReference type="SMART" id="SM00267">
    <property type="entry name" value="GGDEF"/>
    <property type="match status" value="1"/>
</dbReference>
<dbReference type="InterPro" id="IPR052155">
    <property type="entry name" value="Biofilm_reg_signaling"/>
</dbReference>
<dbReference type="PROSITE" id="PS50887">
    <property type="entry name" value="GGDEF"/>
    <property type="match status" value="1"/>
</dbReference>
<dbReference type="InterPro" id="IPR000014">
    <property type="entry name" value="PAS"/>
</dbReference>
<dbReference type="Proteomes" id="UP000031643">
    <property type="component" value="Chromosome"/>
</dbReference>
<dbReference type="HOGENOM" id="CLU_000445_70_50_5"/>
<dbReference type="Gene3D" id="3.30.450.20">
    <property type="entry name" value="PAS domain"/>
    <property type="match status" value="1"/>
</dbReference>
<dbReference type="FunFam" id="3.30.70.270:FF:000001">
    <property type="entry name" value="Diguanylate cyclase domain protein"/>
    <property type="match status" value="1"/>
</dbReference>
<dbReference type="InterPro" id="IPR035919">
    <property type="entry name" value="EAL_sf"/>
</dbReference>
<dbReference type="SUPFAM" id="SSF141868">
    <property type="entry name" value="EAL domain-like"/>
    <property type="match status" value="1"/>
</dbReference>
<dbReference type="GO" id="GO:0003824">
    <property type="term" value="F:catalytic activity"/>
    <property type="evidence" value="ECO:0007669"/>
    <property type="project" value="UniProtKB-ARBA"/>
</dbReference>
<dbReference type="SMART" id="SM00052">
    <property type="entry name" value="EAL"/>
    <property type="match status" value="1"/>
</dbReference>
<feature type="domain" description="EAL" evidence="1">
    <location>
        <begin position="301"/>
        <end position="548"/>
    </location>
</feature>
<name>A0A0A8K465_9HYPH</name>
<dbReference type="InterPro" id="IPR043128">
    <property type="entry name" value="Rev_trsase/Diguanyl_cyclase"/>
</dbReference>
<accession>A0A0A8K465</accession>
<proteinExistence type="predicted"/>
<dbReference type="CDD" id="cd01948">
    <property type="entry name" value="EAL"/>
    <property type="match status" value="1"/>
</dbReference>
<dbReference type="PROSITE" id="PS50883">
    <property type="entry name" value="EAL"/>
    <property type="match status" value="1"/>
</dbReference>
<evidence type="ECO:0000259" key="2">
    <source>
        <dbReference type="PROSITE" id="PS50887"/>
    </source>
</evidence>
<dbReference type="PANTHER" id="PTHR44757">
    <property type="entry name" value="DIGUANYLATE CYCLASE DGCP"/>
    <property type="match status" value="1"/>
</dbReference>
<dbReference type="CDD" id="cd01949">
    <property type="entry name" value="GGDEF"/>
    <property type="match status" value="1"/>
</dbReference>
<dbReference type="PANTHER" id="PTHR44757:SF2">
    <property type="entry name" value="BIOFILM ARCHITECTURE MAINTENANCE PROTEIN MBAA"/>
    <property type="match status" value="1"/>
</dbReference>
<dbReference type="RefSeq" id="WP_052464294.1">
    <property type="nucleotide sequence ID" value="NZ_AP014648.1"/>
</dbReference>
<dbReference type="SMART" id="SM00091">
    <property type="entry name" value="PAS"/>
    <property type="match status" value="1"/>
</dbReference>
<sequence>MAPNDSFTRNGLEISRSEFVLESTTDSVAVLDRDWRILYRNRQAIDLLKGRDISIGRSLWEAFPEAFGGPFHQNYTWALEHQKPVVFEEYLASMNIWFEVHAYPSEETLTLFFRDVTEKRRIREQLTYLARHDTLTGAYNRTYAHERLDALLEEVRRKDQEAAVLYIDLDHFKEVNDSYGHPFGDALLKAVATRIRSLAKDDDILARLGGDEFLLVTRHTRPTERLERLADSLIEALGAPFHIDDCQVEIGASIGIARVPKDGSQTEELLQNSDAALYWAKRERNSYCFFGQEMAEKERVRQELRADLTRALDGGQLKLHYQPIFHVRSERLVKFEALLRWHHPERGLVYPGEFIPLAEETGLITAIGDWVMKEACAEAATWPQNVGIGINLSPAQFRQSLPFKIADTLQKSGLHPDRLYLEITETVLLQSTAENFALLEQLNSLGVKVVLDDFGSGYASLGYLREFPFHEIKIDRTFVADDSPQAQAILDSVTQLGHALGARVTAEGVETIAQLERVRGIGCDKAQGFLLGRPVAASEVHKFIRLDSAPDVIPHRVSSRKSTFRTMHQPVRQTRLSGVFR</sequence>
<dbReference type="Pfam" id="PF00563">
    <property type="entry name" value="EAL"/>
    <property type="match status" value="1"/>
</dbReference>
<dbReference type="InterPro" id="IPR000160">
    <property type="entry name" value="GGDEF_dom"/>
</dbReference>
<dbReference type="NCBIfam" id="TIGR00254">
    <property type="entry name" value="GGDEF"/>
    <property type="match status" value="1"/>
</dbReference>
<dbReference type="KEGG" id="mcg:GL4_1860"/>
<dbReference type="OrthoDB" id="9814202at2"/>
<evidence type="ECO:0000313" key="4">
    <source>
        <dbReference type="Proteomes" id="UP000031643"/>
    </source>
</evidence>
<keyword evidence="4" id="KW-1185">Reference proteome</keyword>
<evidence type="ECO:0000259" key="1">
    <source>
        <dbReference type="PROSITE" id="PS50883"/>
    </source>
</evidence>
<dbReference type="Pfam" id="PF08448">
    <property type="entry name" value="PAS_4"/>
    <property type="match status" value="1"/>
</dbReference>
<feature type="domain" description="GGDEF" evidence="2">
    <location>
        <begin position="160"/>
        <end position="292"/>
    </location>
</feature>
<organism evidence="3 4">
    <name type="scientific">Methyloceanibacter caenitepidi</name>
    <dbReference type="NCBI Taxonomy" id="1384459"/>
    <lineage>
        <taxon>Bacteria</taxon>
        <taxon>Pseudomonadati</taxon>
        <taxon>Pseudomonadota</taxon>
        <taxon>Alphaproteobacteria</taxon>
        <taxon>Hyphomicrobiales</taxon>
        <taxon>Hyphomicrobiaceae</taxon>
        <taxon>Methyloceanibacter</taxon>
    </lineage>
</organism>
<dbReference type="EMBL" id="AP014648">
    <property type="protein sequence ID" value="BAQ17312.1"/>
    <property type="molecule type" value="Genomic_DNA"/>
</dbReference>
<dbReference type="InterPro" id="IPR029787">
    <property type="entry name" value="Nucleotide_cyclase"/>
</dbReference>
<dbReference type="Gene3D" id="3.20.20.450">
    <property type="entry name" value="EAL domain"/>
    <property type="match status" value="1"/>
</dbReference>
<dbReference type="InterPro" id="IPR013656">
    <property type="entry name" value="PAS_4"/>
</dbReference>
<reference evidence="3 4" key="1">
    <citation type="submission" date="2014-09" db="EMBL/GenBank/DDBJ databases">
        <title>Genome sequencing of Methyloceanibacter caenitepidi Gela4.</title>
        <authorList>
            <person name="Takeuchi M."/>
            <person name="Susumu S."/>
            <person name="Kamagata Y."/>
            <person name="Oshima K."/>
            <person name="Hattori M."/>
            <person name="Iwasaki W."/>
        </authorList>
    </citation>
    <scope>NUCLEOTIDE SEQUENCE [LARGE SCALE GENOMIC DNA]</scope>
    <source>
        <strain evidence="3 4">Gela4</strain>
    </source>
</reference>
<protein>
    <submittedName>
        <fullName evidence="3">Diguanylate cyclase/phosphodiesterase</fullName>
    </submittedName>
</protein>
<gene>
    <name evidence="3" type="ORF">GL4_1860</name>
</gene>
<evidence type="ECO:0000313" key="3">
    <source>
        <dbReference type="EMBL" id="BAQ17312.1"/>
    </source>
</evidence>